<dbReference type="EMBL" id="JAUSQU010000001">
    <property type="protein sequence ID" value="MDP9841352.1"/>
    <property type="molecule type" value="Genomic_DNA"/>
</dbReference>
<evidence type="ECO:0000313" key="3">
    <source>
        <dbReference type="EMBL" id="MDP9841352.1"/>
    </source>
</evidence>
<dbReference type="Gene3D" id="3.40.50.1110">
    <property type="entry name" value="SGNH hydrolase"/>
    <property type="match status" value="1"/>
</dbReference>
<dbReference type="InterPro" id="IPR013830">
    <property type="entry name" value="SGNH_hydro"/>
</dbReference>
<feature type="domain" description="SGNH hydrolase-type esterase" evidence="2">
    <location>
        <begin position="71"/>
        <end position="243"/>
    </location>
</feature>
<keyword evidence="4" id="KW-1185">Reference proteome</keyword>
<dbReference type="PANTHER" id="PTHR43784:SF2">
    <property type="entry name" value="GDSL-LIKE LIPASE_ACYLHYDROLASE, PUTATIVE (AFU_ORTHOLOGUE AFUA_2G00820)-RELATED"/>
    <property type="match status" value="1"/>
</dbReference>
<proteinExistence type="predicted"/>
<dbReference type="CDD" id="cd01832">
    <property type="entry name" value="SGNH_hydrolase_like_1"/>
    <property type="match status" value="1"/>
</dbReference>
<evidence type="ECO:0000259" key="2">
    <source>
        <dbReference type="Pfam" id="PF13472"/>
    </source>
</evidence>
<evidence type="ECO:0000256" key="1">
    <source>
        <dbReference type="SAM" id="MobiDB-lite"/>
    </source>
</evidence>
<evidence type="ECO:0000313" key="4">
    <source>
        <dbReference type="Proteomes" id="UP001225356"/>
    </source>
</evidence>
<feature type="compositionally biased region" description="Gly residues" evidence="1">
    <location>
        <begin position="52"/>
        <end position="61"/>
    </location>
</feature>
<dbReference type="InterPro" id="IPR053140">
    <property type="entry name" value="GDSL_Rv0518-like"/>
</dbReference>
<feature type="region of interest" description="Disordered" evidence="1">
    <location>
        <begin position="1"/>
        <end position="61"/>
    </location>
</feature>
<feature type="compositionally biased region" description="Basic and acidic residues" evidence="1">
    <location>
        <begin position="304"/>
        <end position="315"/>
    </location>
</feature>
<accession>A0ABT9Q3P7</accession>
<gene>
    <name evidence="3" type="ORF">J2853_000563</name>
</gene>
<reference evidence="3 4" key="1">
    <citation type="submission" date="2023-07" db="EMBL/GenBank/DDBJ databases">
        <title>Sequencing the genomes of 1000 actinobacteria strains.</title>
        <authorList>
            <person name="Klenk H.-P."/>
        </authorList>
    </citation>
    <scope>NUCLEOTIDE SEQUENCE [LARGE SCALE GENOMIC DNA]</scope>
    <source>
        <strain evidence="3 4">DSM 46740</strain>
    </source>
</reference>
<protein>
    <submittedName>
        <fullName evidence="3">Lysophospholipase L1-like esterase</fullName>
    </submittedName>
</protein>
<dbReference type="Pfam" id="PF13472">
    <property type="entry name" value="Lipase_GDSL_2"/>
    <property type="match status" value="1"/>
</dbReference>
<sequence length="315" mass="34460">MSDSAIDPVGDPVSGPAGRQTGDPVGDPVSGPAGRPMGDPMGDPVSGPVGRPMGGPVGGAGGGRSFSSFVALGDSFTEGLNDPGANGHFRGWADRVAERLAALDPDFRYANLAVRGKLIDQIVEQQVPRAIEMRPDLISFCAGGNDLLRPGSDPDRMAKKLAGAVRDLRATGAEVLLFTGVDPRDTPIMRRARGTFAIFYMHVRSISELYGCRLVDQWSMQGLRDWRAWSDDRLHMNEEGHRLVAAKICQVLGIDCDDDWRKAWPPRERTDRGAKRREDAQWAREHFGPWLVRRLRGRSSGDGLDPKRPDLKIFP</sequence>
<dbReference type="InterPro" id="IPR036514">
    <property type="entry name" value="SGNH_hydro_sf"/>
</dbReference>
<dbReference type="PANTHER" id="PTHR43784">
    <property type="entry name" value="GDSL-LIKE LIPASE/ACYLHYDROLASE, PUTATIVE (AFU_ORTHOLOGUE AFUA_2G00820)-RELATED"/>
    <property type="match status" value="1"/>
</dbReference>
<dbReference type="SUPFAM" id="SSF52266">
    <property type="entry name" value="SGNH hydrolase"/>
    <property type="match status" value="1"/>
</dbReference>
<name>A0ABT9Q3P7_9ACTN</name>
<dbReference type="Proteomes" id="UP001225356">
    <property type="component" value="Unassembled WGS sequence"/>
</dbReference>
<comment type="caution">
    <text evidence="3">The sequence shown here is derived from an EMBL/GenBank/DDBJ whole genome shotgun (WGS) entry which is preliminary data.</text>
</comment>
<organism evidence="3 4">
    <name type="scientific">Streptosporangium lutulentum</name>
    <dbReference type="NCBI Taxonomy" id="1461250"/>
    <lineage>
        <taxon>Bacteria</taxon>
        <taxon>Bacillati</taxon>
        <taxon>Actinomycetota</taxon>
        <taxon>Actinomycetes</taxon>
        <taxon>Streptosporangiales</taxon>
        <taxon>Streptosporangiaceae</taxon>
        <taxon>Streptosporangium</taxon>
    </lineage>
</organism>
<feature type="region of interest" description="Disordered" evidence="1">
    <location>
        <begin position="296"/>
        <end position="315"/>
    </location>
</feature>